<dbReference type="KEGG" id="frc:KX01_1194"/>
<keyword evidence="3" id="KW-1185">Reference proteome</keyword>
<name>A0A1J0KRF7_9GAMM</name>
<dbReference type="STRING" id="1542390.KX01_1194"/>
<dbReference type="RefSeq" id="WP_269556685.1">
    <property type="nucleotide sequence ID" value="NZ_CP009654.1"/>
</dbReference>
<dbReference type="EMBL" id="CP009654">
    <property type="protein sequence ID" value="APC96349.1"/>
    <property type="molecule type" value="Genomic_DNA"/>
</dbReference>
<dbReference type="Proteomes" id="UP000182521">
    <property type="component" value="Chromosome"/>
</dbReference>
<accession>A0A1J0KRF7</accession>
<organism evidence="2 3">
    <name type="scientific">Francisella frigiditurris</name>
    <dbReference type="NCBI Taxonomy" id="1542390"/>
    <lineage>
        <taxon>Bacteria</taxon>
        <taxon>Pseudomonadati</taxon>
        <taxon>Pseudomonadota</taxon>
        <taxon>Gammaproteobacteria</taxon>
        <taxon>Thiotrichales</taxon>
        <taxon>Francisellaceae</taxon>
        <taxon>Francisella</taxon>
    </lineage>
</organism>
<evidence type="ECO:0000313" key="2">
    <source>
        <dbReference type="EMBL" id="APC96349.1"/>
    </source>
</evidence>
<gene>
    <name evidence="2" type="ORF">KX01_1194</name>
</gene>
<protein>
    <submittedName>
        <fullName evidence="2">Uncharacterized protein</fullName>
    </submittedName>
</protein>
<evidence type="ECO:0000313" key="3">
    <source>
        <dbReference type="Proteomes" id="UP000182521"/>
    </source>
</evidence>
<dbReference type="AlphaFoldDB" id="A0A1J0KRF7"/>
<feature type="region of interest" description="Disordered" evidence="1">
    <location>
        <begin position="17"/>
        <end position="40"/>
    </location>
</feature>
<evidence type="ECO:0000256" key="1">
    <source>
        <dbReference type="SAM" id="MobiDB-lite"/>
    </source>
</evidence>
<feature type="compositionally biased region" description="Basic and acidic residues" evidence="1">
    <location>
        <begin position="28"/>
        <end position="40"/>
    </location>
</feature>
<proteinExistence type="predicted"/>
<sequence>MQTDVLRYPSDTEYPTLIQAKRYQSDTNPKDDDKNIMEAL</sequence>
<reference evidence="3" key="1">
    <citation type="submission" date="2014-10" db="EMBL/GenBank/DDBJ databases">
        <authorList>
            <person name="Kuske C.R."/>
            <person name="Challacombe J.F."/>
            <person name="Daligault H.E."/>
            <person name="Davenport K.W."/>
            <person name="Johnson S.L."/>
            <person name="Siddaramappa S."/>
            <person name="Petersen J.M."/>
        </authorList>
    </citation>
    <scope>NUCLEOTIDE SEQUENCE [LARGE SCALE GENOMIC DNA]</scope>
    <source>
        <strain evidence="3">CA97-1460</strain>
    </source>
</reference>